<organism evidence="11 12">
    <name type="scientific">Funiculus sociatus GB2-A5</name>
    <dbReference type="NCBI Taxonomy" id="2933946"/>
    <lineage>
        <taxon>Bacteria</taxon>
        <taxon>Bacillati</taxon>
        <taxon>Cyanobacteriota</taxon>
        <taxon>Cyanophyceae</taxon>
        <taxon>Coleofasciculales</taxon>
        <taxon>Coleofasciculaceae</taxon>
        <taxon>Funiculus</taxon>
    </lineage>
</organism>
<evidence type="ECO:0000256" key="1">
    <source>
        <dbReference type="ARBA" id="ARBA00000085"/>
    </source>
</evidence>
<dbReference type="CDD" id="cd00130">
    <property type="entry name" value="PAS"/>
    <property type="match status" value="2"/>
</dbReference>
<keyword evidence="5" id="KW-0418">Kinase</keyword>
<dbReference type="InterPro" id="IPR035965">
    <property type="entry name" value="PAS-like_dom_sf"/>
</dbReference>
<dbReference type="SUPFAM" id="SSF47384">
    <property type="entry name" value="Homodimeric domain of signal transducing histidine kinase"/>
    <property type="match status" value="1"/>
</dbReference>
<feature type="domain" description="PAC" evidence="10">
    <location>
        <begin position="310"/>
        <end position="360"/>
    </location>
</feature>
<dbReference type="CDD" id="cd19410">
    <property type="entry name" value="HK9-like_sensor"/>
    <property type="match status" value="1"/>
</dbReference>
<dbReference type="InterPro" id="IPR013767">
    <property type="entry name" value="PAS_fold"/>
</dbReference>
<feature type="domain" description="Histidine kinase" evidence="8">
    <location>
        <begin position="513"/>
        <end position="723"/>
    </location>
</feature>
<evidence type="ECO:0000256" key="2">
    <source>
        <dbReference type="ARBA" id="ARBA00012438"/>
    </source>
</evidence>
<dbReference type="InterPro" id="IPR007891">
    <property type="entry name" value="CHASE3"/>
</dbReference>
<accession>A0ABV0JLB7</accession>
<dbReference type="SMART" id="SM00086">
    <property type="entry name" value="PAC"/>
    <property type="match status" value="2"/>
</dbReference>
<dbReference type="InterPro" id="IPR000014">
    <property type="entry name" value="PAS"/>
</dbReference>
<keyword evidence="6" id="KW-0902">Two-component regulatory system</keyword>
<proteinExistence type="predicted"/>
<dbReference type="Pfam" id="PF00512">
    <property type="entry name" value="HisKA"/>
    <property type="match status" value="1"/>
</dbReference>
<dbReference type="Pfam" id="PF13426">
    <property type="entry name" value="PAS_9"/>
    <property type="match status" value="1"/>
</dbReference>
<feature type="domain" description="PAS" evidence="9">
    <location>
        <begin position="364"/>
        <end position="425"/>
    </location>
</feature>
<evidence type="ECO:0000256" key="6">
    <source>
        <dbReference type="ARBA" id="ARBA00023012"/>
    </source>
</evidence>
<evidence type="ECO:0000256" key="3">
    <source>
        <dbReference type="ARBA" id="ARBA00022553"/>
    </source>
</evidence>
<dbReference type="Pfam" id="PF02518">
    <property type="entry name" value="HATPase_c"/>
    <property type="match status" value="1"/>
</dbReference>
<dbReference type="CDD" id="cd00082">
    <property type="entry name" value="HisKA"/>
    <property type="match status" value="1"/>
</dbReference>
<reference evidence="11 12" key="1">
    <citation type="submission" date="2022-04" db="EMBL/GenBank/DDBJ databases">
        <title>Positive selection, recombination, and allopatry shape intraspecific diversity of widespread and dominant cyanobacteria.</title>
        <authorList>
            <person name="Wei J."/>
            <person name="Shu W."/>
            <person name="Hu C."/>
        </authorList>
    </citation>
    <scope>NUCLEOTIDE SEQUENCE [LARGE SCALE GENOMIC DNA]</scope>
    <source>
        <strain evidence="11 12">GB2-A5</strain>
    </source>
</reference>
<dbReference type="InterPro" id="IPR004358">
    <property type="entry name" value="Sig_transdc_His_kin-like_C"/>
</dbReference>
<evidence type="ECO:0000256" key="7">
    <source>
        <dbReference type="SAM" id="Phobius"/>
    </source>
</evidence>
<dbReference type="PRINTS" id="PR00344">
    <property type="entry name" value="BCTRLSENSOR"/>
</dbReference>
<dbReference type="Gene3D" id="1.10.287.130">
    <property type="match status" value="1"/>
</dbReference>
<dbReference type="PROSITE" id="PS50113">
    <property type="entry name" value="PAC"/>
    <property type="match status" value="2"/>
</dbReference>
<dbReference type="SMART" id="SM00091">
    <property type="entry name" value="PAS"/>
    <property type="match status" value="2"/>
</dbReference>
<comment type="caution">
    <text evidence="11">The sequence shown here is derived from an EMBL/GenBank/DDBJ whole genome shotgun (WGS) entry which is preliminary data.</text>
</comment>
<dbReference type="PANTHER" id="PTHR43304:SF1">
    <property type="entry name" value="PAC DOMAIN-CONTAINING PROTEIN"/>
    <property type="match status" value="1"/>
</dbReference>
<keyword evidence="3" id="KW-0597">Phosphoprotein</keyword>
<dbReference type="SUPFAM" id="SSF55874">
    <property type="entry name" value="ATPase domain of HSP90 chaperone/DNA topoisomerase II/histidine kinase"/>
    <property type="match status" value="1"/>
</dbReference>
<dbReference type="InterPro" id="IPR052162">
    <property type="entry name" value="Sensor_kinase/Photoreceptor"/>
</dbReference>
<keyword evidence="12" id="KW-1185">Reference proteome</keyword>
<evidence type="ECO:0000259" key="9">
    <source>
        <dbReference type="PROSITE" id="PS50112"/>
    </source>
</evidence>
<keyword evidence="7" id="KW-0472">Membrane</keyword>
<gene>
    <name evidence="11" type="ORF">NDI37_07050</name>
</gene>
<evidence type="ECO:0000259" key="10">
    <source>
        <dbReference type="PROSITE" id="PS50113"/>
    </source>
</evidence>
<evidence type="ECO:0000313" key="11">
    <source>
        <dbReference type="EMBL" id="MEP0864222.1"/>
    </source>
</evidence>
<dbReference type="EC" id="2.7.13.3" evidence="2"/>
<dbReference type="InterPro" id="IPR003594">
    <property type="entry name" value="HATPase_dom"/>
</dbReference>
<dbReference type="Pfam" id="PF00989">
    <property type="entry name" value="PAS"/>
    <property type="match status" value="1"/>
</dbReference>
<dbReference type="SMART" id="SM00388">
    <property type="entry name" value="HisKA"/>
    <property type="match status" value="1"/>
</dbReference>
<dbReference type="SUPFAM" id="SSF55785">
    <property type="entry name" value="PYP-like sensor domain (PAS domain)"/>
    <property type="match status" value="2"/>
</dbReference>
<evidence type="ECO:0000313" key="12">
    <source>
        <dbReference type="Proteomes" id="UP001442494"/>
    </source>
</evidence>
<dbReference type="InterPro" id="IPR036890">
    <property type="entry name" value="HATPase_C_sf"/>
</dbReference>
<dbReference type="PANTHER" id="PTHR43304">
    <property type="entry name" value="PHYTOCHROME-LIKE PROTEIN CPH1"/>
    <property type="match status" value="1"/>
</dbReference>
<comment type="catalytic activity">
    <reaction evidence="1">
        <text>ATP + protein L-histidine = ADP + protein N-phospho-L-histidine.</text>
        <dbReference type="EC" id="2.7.13.3"/>
    </reaction>
</comment>
<dbReference type="Pfam" id="PF05227">
    <property type="entry name" value="CHASE3"/>
    <property type="match status" value="1"/>
</dbReference>
<dbReference type="NCBIfam" id="TIGR00229">
    <property type="entry name" value="sensory_box"/>
    <property type="match status" value="2"/>
</dbReference>
<feature type="transmembrane region" description="Helical" evidence="7">
    <location>
        <begin position="193"/>
        <end position="217"/>
    </location>
</feature>
<keyword evidence="7" id="KW-1133">Transmembrane helix</keyword>
<evidence type="ECO:0000256" key="4">
    <source>
        <dbReference type="ARBA" id="ARBA00022679"/>
    </source>
</evidence>
<dbReference type="Gene3D" id="3.30.450.20">
    <property type="entry name" value="PAS domain"/>
    <property type="match status" value="2"/>
</dbReference>
<dbReference type="SMART" id="SM00387">
    <property type="entry name" value="HATPase_c"/>
    <property type="match status" value="1"/>
</dbReference>
<dbReference type="RefSeq" id="WP_190427329.1">
    <property type="nucleotide sequence ID" value="NZ_JAMPKK010000011.1"/>
</dbReference>
<dbReference type="PROSITE" id="PS50109">
    <property type="entry name" value="HIS_KIN"/>
    <property type="match status" value="1"/>
</dbReference>
<keyword evidence="7" id="KW-0812">Transmembrane</keyword>
<dbReference type="InterPro" id="IPR000700">
    <property type="entry name" value="PAS-assoc_C"/>
</dbReference>
<feature type="domain" description="PAS" evidence="9">
    <location>
        <begin position="234"/>
        <end position="299"/>
    </location>
</feature>
<dbReference type="EMBL" id="JAMPKK010000011">
    <property type="protein sequence ID" value="MEP0864222.1"/>
    <property type="molecule type" value="Genomic_DNA"/>
</dbReference>
<feature type="domain" description="PAC" evidence="10">
    <location>
        <begin position="429"/>
        <end position="481"/>
    </location>
</feature>
<evidence type="ECO:0000256" key="5">
    <source>
        <dbReference type="ARBA" id="ARBA00022777"/>
    </source>
</evidence>
<sequence>MTASGTQQLRLLWSDLPVRRRGALIIAIPILCLLTSVVAFAALQRSNAVAQRYVDHTQKVLLYANRLLTALVNAETGVRGYALTNRPEYLQPYDSGMASIPHTIEELSQLVKNKPEQEQRVREIQSLSQRKIDIMNQNVARLRAIQQGATDTFRLDAQDKITMDAIRRQITDFSREEEILLSQRKQELNQQQVITIGVLGTTVILGVLGSLAAVYLFDQLDRELAERQTGLRESNIRIQAILDNVVDGIITINEQGHLESFNKAAGMMFGYEPEEVVGKNLKLLLAQYFSGDSVQTLNRFVGNDYSKIRRLQETAGQRKNGTVFPMELVFSEMRLDNQHLLIGIVRDITERKQSEEILRKQATLLDLANDTIIVRDRNDLITYWNQGAVRIYGWRKEEAIGQLSHALFKTEFPQPLEEIQEVFQEEGYWKGEVVHTKRDGSKITVSSRWSLQVDDDGEPLAILEINSDITDRKKAEEDLRSRAGELARLGSILVQTNTALEKRNQELDQFAYIVSHDLKAPLRAIANLSTWIGEDLPGQSEETQHNITLLRSRVHRMEALIDGILHYSRVGRVKASVEKVDVANLLAEIVDSLAPPPAFTISVQPGMPTLSTQRLLLQQVFANLLSNAIKHHDRADGTVTISVQDQGNFYEFAVADDGPGIATEYHERVFEIFQTLKARDTAENTGVGLSLVKKIVETQGGSVRLESQIGQGSTFRFTWSKFPPRSEELEVMS</sequence>
<dbReference type="Gene3D" id="3.30.565.10">
    <property type="entry name" value="Histidine kinase-like ATPase, C-terminal domain"/>
    <property type="match status" value="1"/>
</dbReference>
<dbReference type="Proteomes" id="UP001442494">
    <property type="component" value="Unassembled WGS sequence"/>
</dbReference>
<protein>
    <recommendedName>
        <fullName evidence="2">histidine kinase</fullName>
        <ecNumber evidence="2">2.7.13.3</ecNumber>
    </recommendedName>
</protein>
<dbReference type="PROSITE" id="PS50112">
    <property type="entry name" value="PAS"/>
    <property type="match status" value="2"/>
</dbReference>
<dbReference type="InterPro" id="IPR005467">
    <property type="entry name" value="His_kinase_dom"/>
</dbReference>
<dbReference type="InterPro" id="IPR003661">
    <property type="entry name" value="HisK_dim/P_dom"/>
</dbReference>
<keyword evidence="4" id="KW-0808">Transferase</keyword>
<name>A0ABV0JLB7_9CYAN</name>
<dbReference type="InterPro" id="IPR036097">
    <property type="entry name" value="HisK_dim/P_sf"/>
</dbReference>
<dbReference type="InterPro" id="IPR001610">
    <property type="entry name" value="PAC"/>
</dbReference>
<evidence type="ECO:0000259" key="8">
    <source>
        <dbReference type="PROSITE" id="PS50109"/>
    </source>
</evidence>
<feature type="transmembrane region" description="Helical" evidence="7">
    <location>
        <begin position="22"/>
        <end position="43"/>
    </location>
</feature>